<sequence length="78" mass="9083">QDDGKLPPDPIERFQQCQIIKNLACWMEQVIADFIIPFSQSTISDILSNEEKWALNRYSFTRKKLVKLSPTLEEALSR</sequence>
<reference evidence="1" key="1">
    <citation type="submission" date="2021-06" db="EMBL/GenBank/DDBJ databases">
        <authorList>
            <person name="Kallberg Y."/>
            <person name="Tangrot J."/>
            <person name="Rosling A."/>
        </authorList>
    </citation>
    <scope>NUCLEOTIDE SEQUENCE</scope>
    <source>
        <strain evidence="1">BR232B</strain>
    </source>
</reference>
<accession>A0A9N9HAE4</accession>
<organism evidence="1 2">
    <name type="scientific">Paraglomus brasilianum</name>
    <dbReference type="NCBI Taxonomy" id="144538"/>
    <lineage>
        <taxon>Eukaryota</taxon>
        <taxon>Fungi</taxon>
        <taxon>Fungi incertae sedis</taxon>
        <taxon>Mucoromycota</taxon>
        <taxon>Glomeromycotina</taxon>
        <taxon>Glomeromycetes</taxon>
        <taxon>Paraglomerales</taxon>
        <taxon>Paraglomeraceae</taxon>
        <taxon>Paraglomus</taxon>
    </lineage>
</organism>
<protein>
    <submittedName>
        <fullName evidence="1">6560_t:CDS:1</fullName>
    </submittedName>
</protein>
<keyword evidence="2" id="KW-1185">Reference proteome</keyword>
<dbReference type="Proteomes" id="UP000789739">
    <property type="component" value="Unassembled WGS sequence"/>
</dbReference>
<evidence type="ECO:0000313" key="2">
    <source>
        <dbReference type="Proteomes" id="UP000789739"/>
    </source>
</evidence>
<evidence type="ECO:0000313" key="1">
    <source>
        <dbReference type="EMBL" id="CAG8671620.1"/>
    </source>
</evidence>
<feature type="non-terminal residue" evidence="1">
    <location>
        <position position="78"/>
    </location>
</feature>
<gene>
    <name evidence="1" type="ORF">PBRASI_LOCUS11334</name>
</gene>
<dbReference type="EMBL" id="CAJVPI010005070">
    <property type="protein sequence ID" value="CAG8671620.1"/>
    <property type="molecule type" value="Genomic_DNA"/>
</dbReference>
<proteinExistence type="predicted"/>
<name>A0A9N9HAE4_9GLOM</name>
<comment type="caution">
    <text evidence="1">The sequence shown here is derived from an EMBL/GenBank/DDBJ whole genome shotgun (WGS) entry which is preliminary data.</text>
</comment>
<dbReference type="AlphaFoldDB" id="A0A9N9HAE4"/>